<proteinExistence type="predicted"/>
<evidence type="ECO:0000256" key="1">
    <source>
        <dbReference type="ARBA" id="ARBA00022884"/>
    </source>
</evidence>
<dbReference type="Pfam" id="PF00076">
    <property type="entry name" value="RRM_1"/>
    <property type="match status" value="1"/>
</dbReference>
<reference evidence="4 5" key="1">
    <citation type="submission" date="2019-02" db="EMBL/GenBank/DDBJ databases">
        <title>Deep-cultivation of Planctomycetes and their phenomic and genomic characterization uncovers novel biology.</title>
        <authorList>
            <person name="Wiegand S."/>
            <person name="Jogler M."/>
            <person name="Boedeker C."/>
            <person name="Pinto D."/>
            <person name="Vollmers J."/>
            <person name="Rivas-Marin E."/>
            <person name="Kohn T."/>
            <person name="Peeters S.H."/>
            <person name="Heuer A."/>
            <person name="Rast P."/>
            <person name="Oberbeckmann S."/>
            <person name="Bunk B."/>
            <person name="Jeske O."/>
            <person name="Meyerdierks A."/>
            <person name="Storesund J.E."/>
            <person name="Kallscheuer N."/>
            <person name="Luecker S."/>
            <person name="Lage O.M."/>
            <person name="Pohl T."/>
            <person name="Merkel B.J."/>
            <person name="Hornburger P."/>
            <person name="Mueller R.-W."/>
            <person name="Bruemmer F."/>
            <person name="Labrenz M."/>
            <person name="Spormann A.M."/>
            <person name="Op den Camp H."/>
            <person name="Overmann J."/>
            <person name="Amann R."/>
            <person name="Jetten M.S.M."/>
            <person name="Mascher T."/>
            <person name="Medema M.H."/>
            <person name="Devos D.P."/>
            <person name="Kaster A.-K."/>
            <person name="Ovreas L."/>
            <person name="Rohde M."/>
            <person name="Galperin M.Y."/>
            <person name="Jogler C."/>
        </authorList>
    </citation>
    <scope>NUCLEOTIDE SEQUENCE [LARGE SCALE GENOMIC DNA]</scope>
    <source>
        <strain evidence="4 5">ElP</strain>
    </source>
</reference>
<evidence type="ECO:0000259" key="3">
    <source>
        <dbReference type="PROSITE" id="PS50102"/>
    </source>
</evidence>
<dbReference type="OrthoDB" id="9798855at2"/>
<dbReference type="SUPFAM" id="SSF54928">
    <property type="entry name" value="RNA-binding domain, RBD"/>
    <property type="match status" value="1"/>
</dbReference>
<sequence length="111" mass="11451">MSKKLYVGNLTYNVNESDLEAMFSPFGSVQSAQVIVDRDTNRSKGFGFVEMGSESEAQDAIQALNGREHDGRNLTVNEAKPREARSGGGGYGGGRSGGGGGYSGGGGGGRN</sequence>
<dbReference type="EMBL" id="CP036426">
    <property type="protein sequence ID" value="QDV36398.1"/>
    <property type="molecule type" value="Genomic_DNA"/>
</dbReference>
<accession>A0A518H6E7</accession>
<organism evidence="4 5">
    <name type="scientific">Tautonia plasticadhaerens</name>
    <dbReference type="NCBI Taxonomy" id="2527974"/>
    <lineage>
        <taxon>Bacteria</taxon>
        <taxon>Pseudomonadati</taxon>
        <taxon>Planctomycetota</taxon>
        <taxon>Planctomycetia</taxon>
        <taxon>Isosphaerales</taxon>
        <taxon>Isosphaeraceae</taxon>
        <taxon>Tautonia</taxon>
    </lineage>
</organism>
<dbReference type="PANTHER" id="PTHR48027">
    <property type="entry name" value="HETEROGENEOUS NUCLEAR RIBONUCLEOPROTEIN 87F-RELATED"/>
    <property type="match status" value="1"/>
</dbReference>
<keyword evidence="1" id="KW-0694">RNA-binding</keyword>
<dbReference type="AlphaFoldDB" id="A0A518H6E7"/>
<keyword evidence="5" id="KW-1185">Reference proteome</keyword>
<dbReference type="InterPro" id="IPR052462">
    <property type="entry name" value="SLIRP/GR-RBP-like"/>
</dbReference>
<dbReference type="InterPro" id="IPR012677">
    <property type="entry name" value="Nucleotide-bd_a/b_plait_sf"/>
</dbReference>
<feature type="domain" description="RRM" evidence="3">
    <location>
        <begin position="3"/>
        <end position="81"/>
    </location>
</feature>
<dbReference type="KEGG" id="tpla:ElP_43220"/>
<dbReference type="SMART" id="SM00360">
    <property type="entry name" value="RRM"/>
    <property type="match status" value="1"/>
</dbReference>
<name>A0A518H6E7_9BACT</name>
<feature type="region of interest" description="Disordered" evidence="2">
    <location>
        <begin position="65"/>
        <end position="111"/>
    </location>
</feature>
<evidence type="ECO:0000256" key="2">
    <source>
        <dbReference type="SAM" id="MobiDB-lite"/>
    </source>
</evidence>
<dbReference type="Proteomes" id="UP000317835">
    <property type="component" value="Chromosome"/>
</dbReference>
<dbReference type="PROSITE" id="PS50102">
    <property type="entry name" value="RRM"/>
    <property type="match status" value="1"/>
</dbReference>
<dbReference type="RefSeq" id="WP_145272630.1">
    <property type="nucleotide sequence ID" value="NZ_CP036426.1"/>
</dbReference>
<dbReference type="InterPro" id="IPR000504">
    <property type="entry name" value="RRM_dom"/>
</dbReference>
<dbReference type="CDD" id="cd21608">
    <property type="entry name" value="RRM2_NsCP33_like"/>
    <property type="match status" value="1"/>
</dbReference>
<dbReference type="GO" id="GO:0003723">
    <property type="term" value="F:RNA binding"/>
    <property type="evidence" value="ECO:0007669"/>
    <property type="project" value="UniProtKB-KW"/>
</dbReference>
<gene>
    <name evidence="4" type="ORF">ElP_43220</name>
</gene>
<evidence type="ECO:0000313" key="4">
    <source>
        <dbReference type="EMBL" id="QDV36398.1"/>
    </source>
</evidence>
<dbReference type="InterPro" id="IPR048289">
    <property type="entry name" value="RRM2_NsCP33-like"/>
</dbReference>
<feature type="compositionally biased region" description="Gly residues" evidence="2">
    <location>
        <begin position="86"/>
        <end position="111"/>
    </location>
</feature>
<dbReference type="InterPro" id="IPR035979">
    <property type="entry name" value="RBD_domain_sf"/>
</dbReference>
<dbReference type="Gene3D" id="3.30.70.330">
    <property type="match status" value="1"/>
</dbReference>
<evidence type="ECO:0000313" key="5">
    <source>
        <dbReference type="Proteomes" id="UP000317835"/>
    </source>
</evidence>
<protein>
    <submittedName>
        <fullName evidence="4">RNA recognition motif (RRM, RBD, or RNP domain)</fullName>
    </submittedName>
</protein>